<evidence type="ECO:0000313" key="2">
    <source>
        <dbReference type="Proteomes" id="UP000789366"/>
    </source>
</evidence>
<dbReference type="EMBL" id="CAJVPW010011386">
    <property type="protein sequence ID" value="CAG8625267.1"/>
    <property type="molecule type" value="Genomic_DNA"/>
</dbReference>
<name>A0ACA9MZZ9_9GLOM</name>
<evidence type="ECO:0000313" key="1">
    <source>
        <dbReference type="EMBL" id="CAG8625267.1"/>
    </source>
</evidence>
<accession>A0ACA9MZZ9</accession>
<dbReference type="Proteomes" id="UP000789366">
    <property type="component" value="Unassembled WGS sequence"/>
</dbReference>
<proteinExistence type="predicted"/>
<organism evidence="1 2">
    <name type="scientific">Cetraspora pellucida</name>
    <dbReference type="NCBI Taxonomy" id="1433469"/>
    <lineage>
        <taxon>Eukaryota</taxon>
        <taxon>Fungi</taxon>
        <taxon>Fungi incertae sedis</taxon>
        <taxon>Mucoromycota</taxon>
        <taxon>Glomeromycotina</taxon>
        <taxon>Glomeromycetes</taxon>
        <taxon>Diversisporales</taxon>
        <taxon>Gigasporaceae</taxon>
        <taxon>Cetraspora</taxon>
    </lineage>
</organism>
<sequence length="51" mass="5853">FTNISGGKATNSLDETYGLQPTQYRDGIQRTNNGRDYDFHHTPLTVFYTQI</sequence>
<gene>
    <name evidence="1" type="ORF">SPELUC_LOCUS8021</name>
</gene>
<reference evidence="1" key="1">
    <citation type="submission" date="2021-06" db="EMBL/GenBank/DDBJ databases">
        <authorList>
            <person name="Kallberg Y."/>
            <person name="Tangrot J."/>
            <person name="Rosling A."/>
        </authorList>
    </citation>
    <scope>NUCLEOTIDE SEQUENCE</scope>
    <source>
        <strain evidence="1">28 12/20/2015</strain>
    </source>
</reference>
<keyword evidence="2" id="KW-1185">Reference proteome</keyword>
<protein>
    <submittedName>
        <fullName evidence="1">495_t:CDS:1</fullName>
    </submittedName>
</protein>
<comment type="caution">
    <text evidence="1">The sequence shown here is derived from an EMBL/GenBank/DDBJ whole genome shotgun (WGS) entry which is preliminary data.</text>
</comment>
<feature type="non-terminal residue" evidence="1">
    <location>
        <position position="1"/>
    </location>
</feature>